<dbReference type="PANTHER" id="PTHR42711">
    <property type="entry name" value="ABC TRANSPORTER ATP-BINDING PROTEIN"/>
    <property type="match status" value="1"/>
</dbReference>
<feature type="compositionally biased region" description="Low complexity" evidence="6">
    <location>
        <begin position="343"/>
        <end position="355"/>
    </location>
</feature>
<dbReference type="GO" id="GO:0005524">
    <property type="term" value="F:ATP binding"/>
    <property type="evidence" value="ECO:0007669"/>
    <property type="project" value="UniProtKB-KW"/>
</dbReference>
<gene>
    <name evidence="8" type="ORF">KIH73_02645</name>
</gene>
<comment type="caution">
    <text evidence="8">The sequence shown here is derived from an EMBL/GenBank/DDBJ whole genome shotgun (WGS) entry which is preliminary data.</text>
</comment>
<evidence type="ECO:0000256" key="6">
    <source>
        <dbReference type="SAM" id="MobiDB-lite"/>
    </source>
</evidence>
<evidence type="ECO:0000256" key="1">
    <source>
        <dbReference type="ARBA" id="ARBA00004202"/>
    </source>
</evidence>
<dbReference type="PANTHER" id="PTHR42711:SF16">
    <property type="entry name" value="ABC TRANSPORTER ATP-BINDING PROTEIN"/>
    <property type="match status" value="1"/>
</dbReference>
<keyword evidence="3" id="KW-0547">Nucleotide-binding</keyword>
<dbReference type="InterPro" id="IPR003439">
    <property type="entry name" value="ABC_transporter-like_ATP-bd"/>
</dbReference>
<evidence type="ECO:0000256" key="2">
    <source>
        <dbReference type="ARBA" id="ARBA00022448"/>
    </source>
</evidence>
<dbReference type="CDD" id="cd03230">
    <property type="entry name" value="ABC_DR_subfamily_A"/>
    <property type="match status" value="1"/>
</dbReference>
<dbReference type="Proteomes" id="UP000812844">
    <property type="component" value="Unassembled WGS sequence"/>
</dbReference>
<reference evidence="8 9" key="1">
    <citation type="submission" date="2021-05" db="EMBL/GenBank/DDBJ databases">
        <title>Phylogenetic classification of ten novel species belonging to the genus Bifidobacterium comprising B. colchicus sp. nov., B. abeli sp. nov., B. bicoloris sp. nov., B. guerezis sp. nov., B. rosaliae sp. nov., B. santillanensis sp. nov., B. argentati sp. nov., B. amazzoni sp. nov., B. pluviali sp. nov., and B. pinnaculum sp. nov.</title>
        <authorList>
            <person name="Lugli G.A."/>
            <person name="Ruiz Garcia L."/>
            <person name="Margolles A."/>
            <person name="Ventura M."/>
        </authorList>
    </citation>
    <scope>NUCLEOTIDE SEQUENCE [LARGE SCALE GENOMIC DNA]</scope>
    <source>
        <strain evidence="8 9">6T3</strain>
    </source>
</reference>
<keyword evidence="9" id="KW-1185">Reference proteome</keyword>
<evidence type="ECO:0000256" key="5">
    <source>
        <dbReference type="ARBA" id="ARBA00023251"/>
    </source>
</evidence>
<dbReference type="EMBL" id="JAHBBD010000004">
    <property type="protein sequence ID" value="MBW3082285.1"/>
    <property type="molecule type" value="Genomic_DNA"/>
</dbReference>
<keyword evidence="2" id="KW-0813">Transport</keyword>
<dbReference type="SMART" id="SM00382">
    <property type="entry name" value="AAA"/>
    <property type="match status" value="1"/>
</dbReference>
<sequence length="388" mass="40444">MDRTVPVLSMREVRRSFGRGAARREVVHGVSFDVPAGSVVCLLGPNGAGKTTTVRMASTLLVPDSGEIRVCGVDAVREPRRARADLSLVLGGERGFYLRVSAVDNLRFFAQLAGVPRAEQEPRIAAALERVSLGGHARERVETFSRGMRQRLHIARALVCRARLVLLDEPTTGLDPESALEVRALVAGMRDEGAGVLLTTHAMPEAEALADRIHVIDDGRIIASGGVRDLAGMVRIDGVTSYTAPAGLFGADGPTGLDALPGVRGVDMALRNGVWSVDVAWRGREPDPDGLPEGLRRMGVREPTLEETYLAILRERRAAGDTGDAGDVGSGDAVGDAPGGAGAPDNTGVRNTAAPDDADSPDTTDAAATTTAAPVAASAAGEREAGDA</sequence>
<evidence type="ECO:0000313" key="9">
    <source>
        <dbReference type="Proteomes" id="UP000812844"/>
    </source>
</evidence>
<comment type="subcellular location">
    <subcellularLocation>
        <location evidence="1">Cell membrane</location>
        <topology evidence="1">Peripheral membrane protein</topology>
    </subcellularLocation>
</comment>
<keyword evidence="5" id="KW-0046">Antibiotic resistance</keyword>
<dbReference type="InterPro" id="IPR050763">
    <property type="entry name" value="ABC_transporter_ATP-binding"/>
</dbReference>
<evidence type="ECO:0000256" key="3">
    <source>
        <dbReference type="ARBA" id="ARBA00022741"/>
    </source>
</evidence>
<dbReference type="InterPro" id="IPR003593">
    <property type="entry name" value="AAA+_ATPase"/>
</dbReference>
<feature type="region of interest" description="Disordered" evidence="6">
    <location>
        <begin position="320"/>
        <end position="388"/>
    </location>
</feature>
<name>A0ABS6W717_9BIFI</name>
<evidence type="ECO:0000313" key="8">
    <source>
        <dbReference type="EMBL" id="MBW3082285.1"/>
    </source>
</evidence>
<organism evidence="8 9">
    <name type="scientific">Bifidobacterium phasiani</name>
    <dbReference type="NCBI Taxonomy" id="2834431"/>
    <lineage>
        <taxon>Bacteria</taxon>
        <taxon>Bacillati</taxon>
        <taxon>Actinomycetota</taxon>
        <taxon>Actinomycetes</taxon>
        <taxon>Bifidobacteriales</taxon>
        <taxon>Bifidobacteriaceae</taxon>
        <taxon>Bifidobacterium</taxon>
    </lineage>
</organism>
<accession>A0ABS6W717</accession>
<evidence type="ECO:0000256" key="4">
    <source>
        <dbReference type="ARBA" id="ARBA00022840"/>
    </source>
</evidence>
<dbReference type="RefSeq" id="WP_219080263.1">
    <property type="nucleotide sequence ID" value="NZ_JAHBBD010000004.1"/>
</dbReference>
<evidence type="ECO:0000259" key="7">
    <source>
        <dbReference type="PROSITE" id="PS50893"/>
    </source>
</evidence>
<feature type="domain" description="ABC transporter" evidence="7">
    <location>
        <begin position="8"/>
        <end position="243"/>
    </location>
</feature>
<protein>
    <submittedName>
        <fullName evidence="8">ABC transporter ATP-binding protein</fullName>
    </submittedName>
</protein>
<feature type="compositionally biased region" description="Low complexity" evidence="6">
    <location>
        <begin position="363"/>
        <end position="380"/>
    </location>
</feature>
<dbReference type="PROSITE" id="PS50893">
    <property type="entry name" value="ABC_TRANSPORTER_2"/>
    <property type="match status" value="1"/>
</dbReference>
<feature type="compositionally biased region" description="Low complexity" evidence="6">
    <location>
        <begin position="320"/>
        <end position="336"/>
    </location>
</feature>
<keyword evidence="4 8" id="KW-0067">ATP-binding</keyword>
<dbReference type="Pfam" id="PF00005">
    <property type="entry name" value="ABC_tran"/>
    <property type="match status" value="1"/>
</dbReference>
<proteinExistence type="predicted"/>